<dbReference type="EMBL" id="KN818310">
    <property type="protein sequence ID" value="KIL59760.1"/>
    <property type="molecule type" value="Genomic_DNA"/>
</dbReference>
<dbReference type="AlphaFoldDB" id="A0A0C2SAB8"/>
<evidence type="ECO:0000313" key="2">
    <source>
        <dbReference type="Proteomes" id="UP000054549"/>
    </source>
</evidence>
<dbReference type="InParanoid" id="A0A0C2SAB8"/>
<sequence length="73" mass="8553">MTLQGSRVQCRLQYSKNNMMCLVILLNHPQFERSSQGPERTRAIPTLITGRVFRSLYSLLKYGPKDYFLRSDQ</sequence>
<protein>
    <submittedName>
        <fullName evidence="1">Uncharacterized protein</fullName>
    </submittedName>
</protein>
<accession>A0A0C2SAB8</accession>
<proteinExistence type="predicted"/>
<dbReference type="Proteomes" id="UP000054549">
    <property type="component" value="Unassembled WGS sequence"/>
</dbReference>
<evidence type="ECO:0000313" key="1">
    <source>
        <dbReference type="EMBL" id="KIL59760.1"/>
    </source>
</evidence>
<dbReference type="HOGENOM" id="CLU_2704339_0_0_1"/>
<name>A0A0C2SAB8_AMAMK</name>
<keyword evidence="2" id="KW-1185">Reference proteome</keyword>
<gene>
    <name evidence="1" type="ORF">M378DRAFT_168898</name>
</gene>
<reference evidence="1 2" key="1">
    <citation type="submission" date="2014-04" db="EMBL/GenBank/DDBJ databases">
        <title>Evolutionary Origins and Diversification of the Mycorrhizal Mutualists.</title>
        <authorList>
            <consortium name="DOE Joint Genome Institute"/>
            <consortium name="Mycorrhizal Genomics Consortium"/>
            <person name="Kohler A."/>
            <person name="Kuo A."/>
            <person name="Nagy L.G."/>
            <person name="Floudas D."/>
            <person name="Copeland A."/>
            <person name="Barry K.W."/>
            <person name="Cichocki N."/>
            <person name="Veneault-Fourrey C."/>
            <person name="LaButti K."/>
            <person name="Lindquist E.A."/>
            <person name="Lipzen A."/>
            <person name="Lundell T."/>
            <person name="Morin E."/>
            <person name="Murat C."/>
            <person name="Riley R."/>
            <person name="Ohm R."/>
            <person name="Sun H."/>
            <person name="Tunlid A."/>
            <person name="Henrissat B."/>
            <person name="Grigoriev I.V."/>
            <person name="Hibbett D.S."/>
            <person name="Martin F."/>
        </authorList>
    </citation>
    <scope>NUCLEOTIDE SEQUENCE [LARGE SCALE GENOMIC DNA]</scope>
    <source>
        <strain evidence="1 2">Koide BX008</strain>
    </source>
</reference>
<organism evidence="1 2">
    <name type="scientific">Amanita muscaria (strain Koide BX008)</name>
    <dbReference type="NCBI Taxonomy" id="946122"/>
    <lineage>
        <taxon>Eukaryota</taxon>
        <taxon>Fungi</taxon>
        <taxon>Dikarya</taxon>
        <taxon>Basidiomycota</taxon>
        <taxon>Agaricomycotina</taxon>
        <taxon>Agaricomycetes</taxon>
        <taxon>Agaricomycetidae</taxon>
        <taxon>Agaricales</taxon>
        <taxon>Pluteineae</taxon>
        <taxon>Amanitaceae</taxon>
        <taxon>Amanita</taxon>
    </lineage>
</organism>